<feature type="coiled-coil region" evidence="9">
    <location>
        <begin position="373"/>
        <end position="400"/>
    </location>
</feature>
<gene>
    <name evidence="11" type="ORF">OXX778_LOCUS6915</name>
</gene>
<dbReference type="PIRSF" id="PIRSF006698">
    <property type="entry name" value="Septin"/>
    <property type="match status" value="1"/>
</dbReference>
<dbReference type="EMBL" id="CAJNOC010000851">
    <property type="protein sequence ID" value="CAF0809831.1"/>
    <property type="molecule type" value="Genomic_DNA"/>
</dbReference>
<evidence type="ECO:0000313" key="11">
    <source>
        <dbReference type="EMBL" id="CAF0809831.1"/>
    </source>
</evidence>
<dbReference type="InterPro" id="IPR027417">
    <property type="entry name" value="P-loop_NTPase"/>
</dbReference>
<proteinExistence type="inferred from homology"/>
<evidence type="ECO:0000256" key="9">
    <source>
        <dbReference type="SAM" id="Coils"/>
    </source>
</evidence>
<dbReference type="FunFam" id="3.40.50.300:FF:002048">
    <property type="entry name" value="Septin 6"/>
    <property type="match status" value="1"/>
</dbReference>
<accession>A0A813T5F0</accession>
<sequence>MACTISNKNHESYNRIQASEAFPKYNLNGSNENERILKLKGYVGFEKLAHQYVNKIVKEGISFNILCIGETGIGKSTLMDTLFNTNLSSSTSTHCLENVDLKSNTFELSEKNVNLKLTIIETCGYGDQIDKSNSHQEILNYLDKQYESFLQEELSLNRNIHQINDKLVHLCLYFISPTGHSLKAIDLNTMKALDSKVNIIPIIAKADTICKNELLHFKQRIMNEIFKNSINIYQFPTNENDSCVNNQNLIANSLYPLAVIGSNEIVKFGNKQVRGRQYEWGIVSIENESHCDFVKLREMILSTNMFDLIEITHTKHYQTFRATRYIELGFCDNENFDPDKKNKCRILRTIKDVYCAKKLDLDEEMHLKELQFKDKFIKKVKEKELIIKEMEKNLNSKFNQWKIEQDEWRHRIEFKRRELDDQMREFTERKFCLDKLKLSTLSSVKNLKKK</sequence>
<dbReference type="GO" id="GO:0005525">
    <property type="term" value="F:GTP binding"/>
    <property type="evidence" value="ECO:0007669"/>
    <property type="project" value="UniProtKB-UniRule"/>
</dbReference>
<evidence type="ECO:0000256" key="7">
    <source>
        <dbReference type="PIRNR" id="PIRNR006698"/>
    </source>
</evidence>
<keyword evidence="3 8" id="KW-0547">Nucleotide-binding</keyword>
<keyword evidence="12" id="KW-1185">Reference proteome</keyword>
<dbReference type="PANTHER" id="PTHR18884">
    <property type="entry name" value="SEPTIN"/>
    <property type="match status" value="1"/>
</dbReference>
<keyword evidence="2" id="KW-0963">Cytoplasm</keyword>
<reference evidence="11" key="1">
    <citation type="submission" date="2021-02" db="EMBL/GenBank/DDBJ databases">
        <authorList>
            <person name="Nowell W R."/>
        </authorList>
    </citation>
    <scope>NUCLEOTIDE SEQUENCE</scope>
    <source>
        <strain evidence="11">Ploen Becks lab</strain>
    </source>
</reference>
<dbReference type="Pfam" id="PF00735">
    <property type="entry name" value="Septin"/>
    <property type="match status" value="1"/>
</dbReference>
<dbReference type="PROSITE" id="PS51719">
    <property type="entry name" value="G_SEPTIN"/>
    <property type="match status" value="1"/>
</dbReference>
<protein>
    <recommendedName>
        <fullName evidence="7">Septin</fullName>
    </recommendedName>
</protein>
<comment type="caution">
    <text evidence="11">The sequence shown here is derived from an EMBL/GenBank/DDBJ whole genome shotgun (WGS) entry which is preliminary data.</text>
</comment>
<evidence type="ECO:0000256" key="1">
    <source>
        <dbReference type="ARBA" id="ARBA00004245"/>
    </source>
</evidence>
<evidence type="ECO:0000256" key="2">
    <source>
        <dbReference type="ARBA" id="ARBA00022490"/>
    </source>
</evidence>
<dbReference type="InterPro" id="IPR016491">
    <property type="entry name" value="Septin"/>
</dbReference>
<feature type="domain" description="Septin-type G" evidence="10">
    <location>
        <begin position="59"/>
        <end position="327"/>
    </location>
</feature>
<dbReference type="CDD" id="cd01850">
    <property type="entry name" value="CDC_Septin"/>
    <property type="match status" value="1"/>
</dbReference>
<keyword evidence="5 8" id="KW-0342">GTP-binding</keyword>
<dbReference type="Proteomes" id="UP000663879">
    <property type="component" value="Unassembled WGS sequence"/>
</dbReference>
<keyword evidence="6" id="KW-0206">Cytoskeleton</keyword>
<dbReference type="GO" id="GO:0005856">
    <property type="term" value="C:cytoskeleton"/>
    <property type="evidence" value="ECO:0007669"/>
    <property type="project" value="UniProtKB-SubCell"/>
</dbReference>
<evidence type="ECO:0000256" key="4">
    <source>
        <dbReference type="ARBA" id="ARBA00023054"/>
    </source>
</evidence>
<dbReference type="AlphaFoldDB" id="A0A813T5F0"/>
<name>A0A813T5F0_9BILA</name>
<comment type="similarity">
    <text evidence="7 8">Belongs to the TRAFAC class TrmE-Era-EngA-EngB-Septin-like GTPase superfamily. Septin GTPase family.</text>
</comment>
<organism evidence="11 12">
    <name type="scientific">Brachionus calyciflorus</name>
    <dbReference type="NCBI Taxonomy" id="104777"/>
    <lineage>
        <taxon>Eukaryota</taxon>
        <taxon>Metazoa</taxon>
        <taxon>Spiralia</taxon>
        <taxon>Gnathifera</taxon>
        <taxon>Rotifera</taxon>
        <taxon>Eurotatoria</taxon>
        <taxon>Monogononta</taxon>
        <taxon>Pseudotrocha</taxon>
        <taxon>Ploima</taxon>
        <taxon>Brachionidae</taxon>
        <taxon>Brachionus</taxon>
    </lineage>
</organism>
<evidence type="ECO:0000256" key="6">
    <source>
        <dbReference type="ARBA" id="ARBA00023212"/>
    </source>
</evidence>
<dbReference type="OrthoDB" id="416553at2759"/>
<evidence type="ECO:0000256" key="8">
    <source>
        <dbReference type="RuleBase" id="RU004560"/>
    </source>
</evidence>
<dbReference type="Gene3D" id="3.40.50.300">
    <property type="entry name" value="P-loop containing nucleotide triphosphate hydrolases"/>
    <property type="match status" value="1"/>
</dbReference>
<evidence type="ECO:0000256" key="5">
    <source>
        <dbReference type="ARBA" id="ARBA00023134"/>
    </source>
</evidence>
<dbReference type="InterPro" id="IPR030379">
    <property type="entry name" value="G_SEPTIN_dom"/>
</dbReference>
<comment type="subcellular location">
    <subcellularLocation>
        <location evidence="1">Cytoplasm</location>
        <location evidence="1">Cytoskeleton</location>
    </subcellularLocation>
</comment>
<evidence type="ECO:0000256" key="3">
    <source>
        <dbReference type="ARBA" id="ARBA00022741"/>
    </source>
</evidence>
<keyword evidence="4 9" id="KW-0175">Coiled coil</keyword>
<dbReference type="SUPFAM" id="SSF52540">
    <property type="entry name" value="P-loop containing nucleoside triphosphate hydrolases"/>
    <property type="match status" value="1"/>
</dbReference>
<evidence type="ECO:0000313" key="12">
    <source>
        <dbReference type="Proteomes" id="UP000663879"/>
    </source>
</evidence>
<evidence type="ECO:0000259" key="10">
    <source>
        <dbReference type="PROSITE" id="PS51719"/>
    </source>
</evidence>